<gene>
    <name evidence="1" type="ORF">JCM16775_1264</name>
</gene>
<dbReference type="OrthoDB" id="82038at2"/>
<keyword evidence="2" id="KW-1185">Reference proteome</keyword>
<dbReference type="EMBL" id="AP019823">
    <property type="protein sequence ID" value="BBM38555.1"/>
    <property type="molecule type" value="Genomic_DNA"/>
</dbReference>
<dbReference type="AlphaFoldDB" id="A0A510JJW2"/>
<reference evidence="1 2" key="1">
    <citation type="submission" date="2019-07" db="EMBL/GenBank/DDBJ databases">
        <title>Complete Genome Sequence of Leptotrichia hofstadii Strain JCM16775.</title>
        <authorList>
            <person name="Watanabe S."/>
            <person name="Cui L."/>
        </authorList>
    </citation>
    <scope>NUCLEOTIDE SEQUENCE [LARGE SCALE GENOMIC DNA]</scope>
    <source>
        <strain evidence="1 2">JCM16775</strain>
    </source>
</reference>
<name>A0A510JJW2_9FUSO</name>
<accession>A0A510JJW2</accession>
<proteinExistence type="predicted"/>
<protein>
    <submittedName>
        <fullName evidence="1">Uncharacterized protein</fullName>
    </submittedName>
</protein>
<sequence>MDKYLEEIILLSKWYNKELTDDEFLEKFKSEKIRYRREVPNIAKEKLKEACTLKNGDMMMYYSHLVFCLVFSSKIDFDEIKDSIEEMITGDWHYDHENIAGAFEDIASPKTIEWVYYLALAHQFEGYEGGIAMARKCIHALGKINTPKSKEKLELLANNLNETQDLRESAKRELNRRDFTNKDFE</sequence>
<evidence type="ECO:0000313" key="1">
    <source>
        <dbReference type="EMBL" id="BBM38555.1"/>
    </source>
</evidence>
<organism evidence="1 2">
    <name type="scientific">Leptotrichia hofstadii</name>
    <dbReference type="NCBI Taxonomy" id="157688"/>
    <lineage>
        <taxon>Bacteria</taxon>
        <taxon>Fusobacteriati</taxon>
        <taxon>Fusobacteriota</taxon>
        <taxon>Fusobacteriia</taxon>
        <taxon>Fusobacteriales</taxon>
        <taxon>Leptotrichiaceae</taxon>
        <taxon>Leptotrichia</taxon>
    </lineage>
</organism>
<dbReference type="RefSeq" id="WP_146967860.1">
    <property type="nucleotide sequence ID" value="NZ_AP019823.1"/>
</dbReference>
<evidence type="ECO:0000313" key="2">
    <source>
        <dbReference type="Proteomes" id="UP000321892"/>
    </source>
</evidence>
<dbReference type="Proteomes" id="UP000321892">
    <property type="component" value="Chromosome"/>
</dbReference>
<dbReference type="KEGG" id="lhf:JCM16775_1264"/>